<sequence>MFIHTYKRLICLLFIVILLSGCLYPEQELSKNSVPNEAQLEKVQTAVDQYSKETEGLLPIKTKPNDTPIFRKHLIDFQPLKERNLLSEVPGTAYENGGTYQYTIITPDENPQVKLIDLRIADAIRQITLKLQIYRDENIYPPFGTEISDGVFQLDYKKMGLDKRPQVKSPYSGENLPIVMNTEGKLYVDYRIDLNQALKKYEHDYQKGDDIRYLLAENTPFVPAYSLPYTIQDGEPVFQISVKNK</sequence>
<reference evidence="1 2" key="1">
    <citation type="submission" date="2019-07" db="EMBL/GenBank/DDBJ databases">
        <title>Genomic analysis of Lentibacillus sp. NKC851-2.</title>
        <authorList>
            <person name="Oh Y.J."/>
        </authorList>
    </citation>
    <scope>NUCLEOTIDE SEQUENCE [LARGE SCALE GENOMIC DNA]</scope>
    <source>
        <strain evidence="1 2">NKC851-2</strain>
    </source>
</reference>
<gene>
    <name evidence="1" type="ORF">FH966_13220</name>
</gene>
<dbReference type="Proteomes" id="UP000319280">
    <property type="component" value="Unassembled WGS sequence"/>
</dbReference>
<keyword evidence="2" id="KW-1185">Reference proteome</keyword>
<comment type="caution">
    <text evidence="1">The sequence shown here is derived from an EMBL/GenBank/DDBJ whole genome shotgun (WGS) entry which is preliminary data.</text>
</comment>
<dbReference type="EMBL" id="VJMZ01000001">
    <property type="protein sequence ID" value="TRM12581.1"/>
    <property type="molecule type" value="Genomic_DNA"/>
</dbReference>
<evidence type="ECO:0008006" key="3">
    <source>
        <dbReference type="Google" id="ProtNLM"/>
    </source>
</evidence>
<proteinExistence type="predicted"/>
<evidence type="ECO:0000313" key="1">
    <source>
        <dbReference type="EMBL" id="TRM12581.1"/>
    </source>
</evidence>
<organism evidence="1 2">
    <name type="scientific">Lentibacillus cibarius</name>
    <dbReference type="NCBI Taxonomy" id="2583219"/>
    <lineage>
        <taxon>Bacteria</taxon>
        <taxon>Bacillati</taxon>
        <taxon>Bacillota</taxon>
        <taxon>Bacilli</taxon>
        <taxon>Bacillales</taxon>
        <taxon>Bacillaceae</taxon>
        <taxon>Lentibacillus</taxon>
    </lineage>
</organism>
<protein>
    <recommendedName>
        <fullName evidence="3">ABC transporter periplasmic binding protein yphF</fullName>
    </recommendedName>
</protein>
<accession>A0A549YL27</accession>
<dbReference type="AlphaFoldDB" id="A0A549YL27"/>
<name>A0A549YL27_9BACI</name>
<dbReference type="PROSITE" id="PS51257">
    <property type="entry name" value="PROKAR_LIPOPROTEIN"/>
    <property type="match status" value="1"/>
</dbReference>
<evidence type="ECO:0000313" key="2">
    <source>
        <dbReference type="Proteomes" id="UP000319280"/>
    </source>
</evidence>
<dbReference type="RefSeq" id="WP_142791539.1">
    <property type="nucleotide sequence ID" value="NZ_VJMZ01000001.1"/>
</dbReference>